<keyword evidence="3" id="KW-1185">Reference proteome</keyword>
<protein>
    <submittedName>
        <fullName evidence="2">Antitoxin</fullName>
    </submittedName>
</protein>
<gene>
    <name evidence="2" type="ORF">KDA82_13945</name>
</gene>
<accession>A0A8T4IQR2</accession>
<dbReference type="Proteomes" id="UP000675554">
    <property type="component" value="Unassembled WGS sequence"/>
</dbReference>
<organism evidence="2 3">
    <name type="scientific">Streptomyces daliensis</name>
    <dbReference type="NCBI Taxonomy" id="299421"/>
    <lineage>
        <taxon>Bacteria</taxon>
        <taxon>Bacillati</taxon>
        <taxon>Actinomycetota</taxon>
        <taxon>Actinomycetes</taxon>
        <taxon>Kitasatosporales</taxon>
        <taxon>Streptomycetaceae</taxon>
        <taxon>Streptomyces</taxon>
    </lineage>
</organism>
<dbReference type="AlphaFoldDB" id="A0A8T4IQR2"/>
<feature type="region of interest" description="Disordered" evidence="1">
    <location>
        <begin position="1"/>
        <end position="61"/>
    </location>
</feature>
<sequence length="61" mass="6661">MAMMDKIKQMLKGHEGQASKGVDKAGNMADDKTHGKHSGRIDSAQDKMKDQFGGDQDKGNR</sequence>
<dbReference type="EMBL" id="JAGSMN010000298">
    <property type="protein sequence ID" value="MBR7674098.1"/>
    <property type="molecule type" value="Genomic_DNA"/>
</dbReference>
<dbReference type="InterPro" id="IPR028037">
    <property type="entry name" value="Antitoxin_Rv0909/MT0933"/>
</dbReference>
<proteinExistence type="predicted"/>
<reference evidence="2" key="1">
    <citation type="submission" date="2021-04" db="EMBL/GenBank/DDBJ databases">
        <title>Sequencing of actinobacteria type strains.</title>
        <authorList>
            <person name="Nguyen G.-S."/>
            <person name="Wentzel A."/>
        </authorList>
    </citation>
    <scope>NUCLEOTIDE SEQUENCE</scope>
    <source>
        <strain evidence="2">DSM 42095</strain>
    </source>
</reference>
<dbReference type="Pfam" id="PF14013">
    <property type="entry name" value="MT0933_antitox"/>
    <property type="match status" value="1"/>
</dbReference>
<comment type="caution">
    <text evidence="2">The sequence shown here is derived from an EMBL/GenBank/DDBJ whole genome shotgun (WGS) entry which is preliminary data.</text>
</comment>
<name>A0A8T4IQR2_9ACTN</name>
<evidence type="ECO:0000313" key="3">
    <source>
        <dbReference type="Proteomes" id="UP000675554"/>
    </source>
</evidence>
<evidence type="ECO:0000256" key="1">
    <source>
        <dbReference type="SAM" id="MobiDB-lite"/>
    </source>
</evidence>
<evidence type="ECO:0000313" key="2">
    <source>
        <dbReference type="EMBL" id="MBR7674098.1"/>
    </source>
</evidence>